<keyword evidence="3" id="KW-1185">Reference proteome</keyword>
<evidence type="ECO:0000313" key="2">
    <source>
        <dbReference type="EMBL" id="MEJ3690852.1"/>
    </source>
</evidence>
<gene>
    <name evidence="2" type="ORF">WF787_06365</name>
</gene>
<protein>
    <submittedName>
        <fullName evidence="2">Uncharacterized protein</fullName>
    </submittedName>
</protein>
<keyword evidence="1" id="KW-0472">Membrane</keyword>
<accession>A0AB35XXE1</accession>
<proteinExistence type="predicted"/>
<dbReference type="EMBL" id="JBBFKC010000004">
    <property type="protein sequence ID" value="MEJ3690852.1"/>
    <property type="molecule type" value="Genomic_DNA"/>
</dbReference>
<comment type="caution">
    <text evidence="2">The sequence shown here is derived from an EMBL/GenBank/DDBJ whole genome shotgun (WGS) entry which is preliminary data.</text>
</comment>
<name>A0AB35XXE1_9FIRM</name>
<sequence length="71" mass="8060">MEIMLSHLGVGMTYIASMGWILFMQKKGLWQQLIHAAAGCEKLFFTLGGLVLMMSLHIFSIHANHLRLFPQ</sequence>
<dbReference type="Proteomes" id="UP001379600">
    <property type="component" value="Unassembled WGS sequence"/>
</dbReference>
<keyword evidence="1" id="KW-0812">Transmembrane</keyword>
<keyword evidence="1" id="KW-1133">Transmembrane helix</keyword>
<reference evidence="2 3" key="1">
    <citation type="submission" date="2024-03" db="EMBL/GenBank/DDBJ databases">
        <authorList>
            <person name="Plomp N."/>
            <person name="Harmsen H.J."/>
        </authorList>
    </citation>
    <scope>NUCLEOTIDE SEQUENCE [LARGE SCALE GENOMIC DNA]</scope>
    <source>
        <strain evidence="2 3">HTF-76H</strain>
    </source>
</reference>
<feature type="transmembrane region" description="Helical" evidence="1">
    <location>
        <begin position="43"/>
        <end position="63"/>
    </location>
</feature>
<dbReference type="AlphaFoldDB" id="A0AB35XXE1"/>
<evidence type="ECO:0000256" key="1">
    <source>
        <dbReference type="SAM" id="Phobius"/>
    </source>
</evidence>
<feature type="transmembrane region" description="Helical" evidence="1">
    <location>
        <begin position="6"/>
        <end position="23"/>
    </location>
</feature>
<organism evidence="2 3">
    <name type="scientific">Faecalibacterium taiwanense</name>
    <dbReference type="NCBI Taxonomy" id="3030638"/>
    <lineage>
        <taxon>Bacteria</taxon>
        <taxon>Bacillati</taxon>
        <taxon>Bacillota</taxon>
        <taxon>Clostridia</taxon>
        <taxon>Eubacteriales</taxon>
        <taxon>Oscillospiraceae</taxon>
        <taxon>Faecalibacterium</taxon>
    </lineage>
</organism>
<evidence type="ECO:0000313" key="3">
    <source>
        <dbReference type="Proteomes" id="UP001379600"/>
    </source>
</evidence>